<dbReference type="AlphaFoldDB" id="J2II91"/>
<organism evidence="1 2">
    <name type="scientific">Alishewanella aestuarii B11</name>
    <dbReference type="NCBI Taxonomy" id="1197174"/>
    <lineage>
        <taxon>Bacteria</taxon>
        <taxon>Pseudomonadati</taxon>
        <taxon>Pseudomonadota</taxon>
        <taxon>Gammaproteobacteria</taxon>
        <taxon>Alteromonadales</taxon>
        <taxon>Alteromonadaceae</taxon>
        <taxon>Alishewanella</taxon>
    </lineage>
</organism>
<sequence>MLCRRCLVLKLSLKQQVEQQISLTTQDVFLRADFEQLYSKKTF</sequence>
<gene>
    <name evidence="1" type="ORF">AEST_04980</name>
</gene>
<dbReference type="Proteomes" id="UP000012043">
    <property type="component" value="Unassembled WGS sequence"/>
</dbReference>
<comment type="caution">
    <text evidence="1">The sequence shown here is derived from an EMBL/GenBank/DDBJ whole genome shotgun (WGS) entry which is preliminary data.</text>
</comment>
<evidence type="ECO:0000313" key="1">
    <source>
        <dbReference type="EMBL" id="EJI86952.1"/>
    </source>
</evidence>
<keyword evidence="2" id="KW-1185">Reference proteome</keyword>
<evidence type="ECO:0000313" key="2">
    <source>
        <dbReference type="Proteomes" id="UP000012043"/>
    </source>
</evidence>
<protein>
    <submittedName>
        <fullName evidence="1">Uncharacterized protein</fullName>
    </submittedName>
</protein>
<proteinExistence type="predicted"/>
<name>J2II91_9ALTE</name>
<accession>J2II91</accession>
<reference evidence="1 2" key="1">
    <citation type="journal article" date="2012" name="J. Bacteriol.">
        <title>Genome Sequence of Pectin-Degrading Alishewanella aestuarii Strain B11T, Isolated from Tidal Flat Sediment.</title>
        <authorList>
            <person name="Jung J."/>
            <person name="Choi S."/>
            <person name="Chun J."/>
            <person name="Park W."/>
        </authorList>
    </citation>
    <scope>NUCLEOTIDE SEQUENCE [LARGE SCALE GENOMIC DNA]</scope>
    <source>
        <strain evidence="1 2">B11</strain>
    </source>
</reference>
<dbReference type="EMBL" id="ALAB01000002">
    <property type="protein sequence ID" value="EJI86952.1"/>
    <property type="molecule type" value="Genomic_DNA"/>
</dbReference>